<evidence type="ECO:0000313" key="2">
    <source>
        <dbReference type="EMBL" id="HGI30552.1"/>
    </source>
</evidence>
<sequence>MSLQGVFRVALLAFLPVSEVRGALPYGVFVEELPLFLVAPLAFVVNLIPFFLVMGLLPWLVRLFQSFPWFDRLFSWYTTQAQHRFAAYRKYGRWGILLFVGVPLPFTGVWTGTLAAFLVGFGVWEIFPFVAGGAAMATGLVALLVFLGKGL</sequence>
<organism evidence="2">
    <name type="scientific">Candidatus Caldatribacterium californiense</name>
    <dbReference type="NCBI Taxonomy" id="1454726"/>
    <lineage>
        <taxon>Bacteria</taxon>
        <taxon>Pseudomonadati</taxon>
        <taxon>Atribacterota</taxon>
        <taxon>Atribacteria</taxon>
        <taxon>Atribacterales</taxon>
        <taxon>Candidatus Caldatribacteriaceae</taxon>
        <taxon>Candidatus Caldatribacterium</taxon>
    </lineage>
</organism>
<dbReference type="InterPro" id="IPR009577">
    <property type="entry name" value="Sm_multidrug_ex"/>
</dbReference>
<reference evidence="2" key="1">
    <citation type="journal article" date="2020" name="mSystems">
        <title>Genome- and Community-Level Interaction Insights into Carbon Utilization and Element Cycling Functions of Hydrothermarchaeota in Hydrothermal Sediment.</title>
        <authorList>
            <person name="Zhou Z."/>
            <person name="Liu Y."/>
            <person name="Xu W."/>
            <person name="Pan J."/>
            <person name="Luo Z.H."/>
            <person name="Li M."/>
        </authorList>
    </citation>
    <scope>NUCLEOTIDE SEQUENCE [LARGE SCALE GENOMIC DNA]</scope>
    <source>
        <strain evidence="2">SpSt-747</strain>
    </source>
</reference>
<dbReference type="PANTHER" id="PTHR36007">
    <property type="entry name" value="TRANSPORT PROTEIN-RELATED"/>
    <property type="match status" value="1"/>
</dbReference>
<evidence type="ECO:0008006" key="3">
    <source>
        <dbReference type="Google" id="ProtNLM"/>
    </source>
</evidence>
<keyword evidence="1" id="KW-0472">Membrane</keyword>
<feature type="transmembrane region" description="Helical" evidence="1">
    <location>
        <begin position="94"/>
        <end position="120"/>
    </location>
</feature>
<feature type="transmembrane region" description="Helical" evidence="1">
    <location>
        <begin position="126"/>
        <end position="147"/>
    </location>
</feature>
<dbReference type="AlphaFoldDB" id="A0A7V4DEC0"/>
<dbReference type="PANTHER" id="PTHR36007:SF2">
    <property type="entry name" value="TRANSPORT PROTEIN-RELATED"/>
    <property type="match status" value="1"/>
</dbReference>
<gene>
    <name evidence="2" type="ORF">ENV30_04490</name>
</gene>
<feature type="transmembrane region" description="Helical" evidence="1">
    <location>
        <begin position="38"/>
        <end position="61"/>
    </location>
</feature>
<accession>A0A7V4DEC0</accession>
<protein>
    <recommendedName>
        <fullName evidence="3">Ligand-binding protein SH3</fullName>
    </recommendedName>
</protein>
<dbReference type="EMBL" id="DTFV01000062">
    <property type="protein sequence ID" value="HGI30552.1"/>
    <property type="molecule type" value="Genomic_DNA"/>
</dbReference>
<comment type="caution">
    <text evidence="2">The sequence shown here is derived from an EMBL/GenBank/DDBJ whole genome shotgun (WGS) entry which is preliminary data.</text>
</comment>
<name>A0A7V4DEC0_9BACT</name>
<keyword evidence="1" id="KW-0812">Transmembrane</keyword>
<evidence type="ECO:0000256" key="1">
    <source>
        <dbReference type="SAM" id="Phobius"/>
    </source>
</evidence>
<proteinExistence type="predicted"/>
<dbReference type="Pfam" id="PF06695">
    <property type="entry name" value="Sm_multidrug_ex"/>
    <property type="match status" value="1"/>
</dbReference>
<keyword evidence="1" id="KW-1133">Transmembrane helix</keyword>